<dbReference type="Pfam" id="PF09922">
    <property type="entry name" value="LiaF-like_C"/>
    <property type="match status" value="1"/>
</dbReference>
<evidence type="ECO:0000313" key="3">
    <source>
        <dbReference type="EMBL" id="MBR7830213.1"/>
    </source>
</evidence>
<dbReference type="EMBL" id="JAGSOH010000120">
    <property type="protein sequence ID" value="MBR7830213.1"/>
    <property type="molecule type" value="Genomic_DNA"/>
</dbReference>
<feature type="domain" description="Cell wall-active antibiotics response LiaF-like C-terminal" evidence="2">
    <location>
        <begin position="109"/>
        <end position="186"/>
    </location>
</feature>
<dbReference type="Proteomes" id="UP000676325">
    <property type="component" value="Unassembled WGS sequence"/>
</dbReference>
<dbReference type="PANTHER" id="PTHR40763:SF4">
    <property type="entry name" value="DUF1707 DOMAIN-CONTAINING PROTEIN"/>
    <property type="match status" value="1"/>
</dbReference>
<dbReference type="AlphaFoldDB" id="A0A941EGA5"/>
<gene>
    <name evidence="3" type="ORF">KDK95_28175</name>
</gene>
<reference evidence="3" key="1">
    <citation type="submission" date="2021-04" db="EMBL/GenBank/DDBJ databases">
        <title>Genome based classification of Actinospica acidithermotolerans sp. nov., an actinobacterium isolated from an Indonesian hot spring.</title>
        <authorList>
            <person name="Kusuma A.B."/>
            <person name="Putra K.E."/>
            <person name="Nafisah S."/>
            <person name="Loh J."/>
            <person name="Nouioui I."/>
            <person name="Goodfellow M."/>
        </authorList>
    </citation>
    <scope>NUCLEOTIDE SEQUENCE</scope>
    <source>
        <strain evidence="3">MGRD01-02</strain>
    </source>
</reference>
<dbReference type="InterPro" id="IPR012551">
    <property type="entry name" value="DUF1707_SHOCT-like"/>
</dbReference>
<accession>A0A941EGA5</accession>
<comment type="caution">
    <text evidence="3">The sequence shown here is derived from an EMBL/GenBank/DDBJ whole genome shotgun (WGS) entry which is preliminary data.</text>
</comment>
<evidence type="ECO:0000313" key="4">
    <source>
        <dbReference type="Proteomes" id="UP000676325"/>
    </source>
</evidence>
<name>A0A941EGA5_9ACTN</name>
<dbReference type="Pfam" id="PF08044">
    <property type="entry name" value="DUF1707"/>
    <property type="match status" value="1"/>
</dbReference>
<feature type="domain" description="DUF1707" evidence="1">
    <location>
        <begin position="21"/>
        <end position="73"/>
    </location>
</feature>
<evidence type="ECO:0000259" key="2">
    <source>
        <dbReference type="Pfam" id="PF09922"/>
    </source>
</evidence>
<sequence length="220" mass="23857">MTPSPFGSMEPAPQDDRRLALRASDADRDHVAALLGQALAEGRLNAEEHAERLESVYAAKTLGELRPLVADLPVSFTPPTAGAPAQPAYRSDAASLANMPPTDTVMAVFGEQKRRGRWLVRSGLDAKAIFGSVELDLTEAVLEQRELTISATSILGEVTLIVPEGVMVVNEGTAILGERNMSLSQEEPYTAETPIVHVRGFTLLGSVEAKRPKKKWFRNR</sequence>
<organism evidence="3 4">
    <name type="scientific">Actinospica acidithermotolerans</name>
    <dbReference type="NCBI Taxonomy" id="2828514"/>
    <lineage>
        <taxon>Bacteria</taxon>
        <taxon>Bacillati</taxon>
        <taxon>Actinomycetota</taxon>
        <taxon>Actinomycetes</taxon>
        <taxon>Catenulisporales</taxon>
        <taxon>Actinospicaceae</taxon>
        <taxon>Actinospica</taxon>
    </lineage>
</organism>
<protein>
    <submittedName>
        <fullName evidence="3">DUF1707 and DUF2154 domain-containing protein</fullName>
    </submittedName>
</protein>
<keyword evidence="4" id="KW-1185">Reference proteome</keyword>
<proteinExistence type="predicted"/>
<evidence type="ECO:0000259" key="1">
    <source>
        <dbReference type="Pfam" id="PF08044"/>
    </source>
</evidence>
<dbReference type="PANTHER" id="PTHR40763">
    <property type="entry name" value="MEMBRANE PROTEIN-RELATED"/>
    <property type="match status" value="1"/>
</dbReference>
<dbReference type="RefSeq" id="WP_212521341.1">
    <property type="nucleotide sequence ID" value="NZ_JAGSOH010000120.1"/>
</dbReference>
<dbReference type="InterPro" id="IPR024425">
    <property type="entry name" value="LiaF-like_C"/>
</dbReference>